<dbReference type="InterPro" id="IPR025724">
    <property type="entry name" value="GAG-pre-integrase_dom"/>
</dbReference>
<protein>
    <submittedName>
        <fullName evidence="3">F-box associated domain type 3</fullName>
    </submittedName>
</protein>
<dbReference type="Pfam" id="PF13976">
    <property type="entry name" value="gag_pre-integrs"/>
    <property type="match status" value="1"/>
</dbReference>
<accession>A0A8T2A2H5</accession>
<keyword evidence="4" id="KW-1185">Reference proteome</keyword>
<dbReference type="OrthoDB" id="1733202at2759"/>
<organism evidence="3 4">
    <name type="scientific">Arabidopsis suecica</name>
    <name type="common">Swedish thale-cress</name>
    <name type="synonym">Cardaminopsis suecica</name>
    <dbReference type="NCBI Taxonomy" id="45249"/>
    <lineage>
        <taxon>Eukaryota</taxon>
        <taxon>Viridiplantae</taxon>
        <taxon>Streptophyta</taxon>
        <taxon>Embryophyta</taxon>
        <taxon>Tracheophyta</taxon>
        <taxon>Spermatophyta</taxon>
        <taxon>Magnoliopsida</taxon>
        <taxon>eudicotyledons</taxon>
        <taxon>Gunneridae</taxon>
        <taxon>Pentapetalae</taxon>
        <taxon>rosids</taxon>
        <taxon>malvids</taxon>
        <taxon>Brassicales</taxon>
        <taxon>Brassicaceae</taxon>
        <taxon>Camelineae</taxon>
        <taxon>Arabidopsis</taxon>
    </lineage>
</organism>
<dbReference type="CDD" id="cd22157">
    <property type="entry name" value="F-box_AtFBW1-like"/>
    <property type="match status" value="1"/>
</dbReference>
<feature type="region of interest" description="Disordered" evidence="1">
    <location>
        <begin position="788"/>
        <end position="829"/>
    </location>
</feature>
<reference evidence="3 4" key="1">
    <citation type="submission" date="2020-12" db="EMBL/GenBank/DDBJ databases">
        <title>Concerted genomic and epigenomic changes stabilize Arabidopsis allopolyploids.</title>
        <authorList>
            <person name="Chen Z."/>
        </authorList>
    </citation>
    <scope>NUCLEOTIDE SEQUENCE [LARGE SCALE GENOMIC DNA]</scope>
    <source>
        <strain evidence="3">As9502</strain>
        <tissue evidence="3">Leaf</tissue>
    </source>
</reference>
<dbReference type="InterPro" id="IPR054722">
    <property type="entry name" value="PolX-like_BBD"/>
</dbReference>
<comment type="caution">
    <text evidence="3">The sequence shown here is derived from an EMBL/GenBank/DDBJ whole genome shotgun (WGS) entry which is preliminary data.</text>
</comment>
<dbReference type="InterPro" id="IPR001584">
    <property type="entry name" value="Integrase_cat-core"/>
</dbReference>
<dbReference type="Pfam" id="PF00646">
    <property type="entry name" value="F-box"/>
    <property type="match status" value="2"/>
</dbReference>
<gene>
    <name evidence="3" type="ORF">ISN44_As10g030830</name>
</gene>
<dbReference type="Pfam" id="PF14223">
    <property type="entry name" value="Retrotran_gag_2"/>
    <property type="match status" value="1"/>
</dbReference>
<dbReference type="Pfam" id="PF07727">
    <property type="entry name" value="RVT_2"/>
    <property type="match status" value="1"/>
</dbReference>
<dbReference type="InterPro" id="IPR001810">
    <property type="entry name" value="F-box_dom"/>
</dbReference>
<dbReference type="Proteomes" id="UP000694251">
    <property type="component" value="Chromosome 10"/>
</dbReference>
<feature type="compositionally biased region" description="Gly residues" evidence="1">
    <location>
        <begin position="809"/>
        <end position="818"/>
    </location>
</feature>
<dbReference type="CDD" id="cd09272">
    <property type="entry name" value="RNase_HI_RT_Ty1"/>
    <property type="match status" value="1"/>
</dbReference>
<feature type="region of interest" description="Disordered" evidence="1">
    <location>
        <begin position="1324"/>
        <end position="1366"/>
    </location>
</feature>
<evidence type="ECO:0000256" key="1">
    <source>
        <dbReference type="SAM" id="MobiDB-lite"/>
    </source>
</evidence>
<dbReference type="PANTHER" id="PTHR31111">
    <property type="entry name" value="BNAA05G37150D PROTEIN-RELATED"/>
    <property type="match status" value="1"/>
</dbReference>
<name>A0A8T2A2H5_ARASU</name>
<dbReference type="PROSITE" id="PS50994">
    <property type="entry name" value="INTEGRASE"/>
    <property type="match status" value="1"/>
</dbReference>
<evidence type="ECO:0000313" key="4">
    <source>
        <dbReference type="Proteomes" id="UP000694251"/>
    </source>
</evidence>
<dbReference type="GO" id="GO:0015074">
    <property type="term" value="P:DNA integration"/>
    <property type="evidence" value="ECO:0007669"/>
    <property type="project" value="InterPro"/>
</dbReference>
<dbReference type="PANTHER" id="PTHR31111:SF132">
    <property type="entry name" value="F-BOX ASSOCIATED UBIQUITINATION EFFECTOR FAMILY PROTEIN-RELATED"/>
    <property type="match status" value="1"/>
</dbReference>
<evidence type="ECO:0000313" key="3">
    <source>
        <dbReference type="EMBL" id="KAG7566530.1"/>
    </source>
</evidence>
<feature type="compositionally biased region" description="Low complexity" evidence="1">
    <location>
        <begin position="1340"/>
        <end position="1361"/>
    </location>
</feature>
<dbReference type="Pfam" id="PF22936">
    <property type="entry name" value="Pol_BBD"/>
    <property type="match status" value="1"/>
</dbReference>
<dbReference type="InterPro" id="IPR017451">
    <property type="entry name" value="F-box-assoc_interact_dom"/>
</dbReference>
<proteinExistence type="predicted"/>
<dbReference type="Pfam" id="PF08268">
    <property type="entry name" value="FBA_3"/>
    <property type="match status" value="2"/>
</dbReference>
<dbReference type="Pfam" id="PF00665">
    <property type="entry name" value="rve"/>
    <property type="match status" value="1"/>
</dbReference>
<evidence type="ECO:0000259" key="2">
    <source>
        <dbReference type="PROSITE" id="PS50994"/>
    </source>
</evidence>
<dbReference type="InterPro" id="IPR057670">
    <property type="entry name" value="SH3_retrovirus"/>
</dbReference>
<dbReference type="InterPro" id="IPR013103">
    <property type="entry name" value="RVT_2"/>
</dbReference>
<sequence>MMTRRKKRSCSNPKKEEVVKSEPIPFDLVIEILLRLPAKSIARFRYVSKLWQSTLRGPHFTESFLTLSSSRPKILFTCLKDGETFFFSSPHPQDLSPISANIHMSFPVNCPSNICRPVHGWVCGSHQRTTKGTTVTVPLICNPSTGESLALCKVKTRRKGVISFLGFDPIDKKFKVLCMTRAYVGRADSEEHQVLTLETGKKPSRKMIQCDILHYPTVVEHTNGFSQYDGVCINGVLYYLAIVHGVSDHRYPDVVCFEFRSDKFNYIKKVAGHGMEMYLRGQLDSTLVNYKGKLAKLQPNMSDNGVCTGIQLWVLEDAEKHEWSSHIYVLPPPWRNVYEETKLCFVGTTRKGEIVLSPNTISNFFYLLYYNPERNTITIVKIKGMESFKSHKAYTFLDHLEDVKLVSSFQDHGLFPRLSDVQKKKRRGDFRAYRKRIGQVMKVRRCNSPSLSTNKRDEEEVISESIPFDIVIEIFMRLPAKSVARFRCVSKLCGSTLTNPDFTESFYTISSSRPKLLFTVLKDRKTFFFSSSNPQGASRLAVKIHMSFPINRPYENFRPVCGLKQHASKRGNGSNQPLSVPQFKGEKYHLWSLKMKTMFRSQEVWDLVENGFEDANPAAPDQQLRESRKKDAKALFLIQSALDEDILSRIVAVNTSHEAWEILKREYLGDQKVITVKLQTLRHSFETISMKEKETIQEYLARVSTIVSQMSSYGDSLSNETVVSKVLRTLTPKFEYVVPAIMEANDLSTYTFDEMMSSLLSHEDRLMKKIEKSEEKAFQVKGEFSAQNNSGYGRGRGSFRAGRGRGRSGGRGDSGRGTGQSDSVSLSYNRGTDKSNIQCHYCKKYGHMQVDCWKKQNEEKQASFVEEDVQPRLFMAYKSLDVSKTVWYLDSGCSNHMSGIKSMFKEIDESYKLKVKLGDDKEVQVEGRGIVVVHNGDGNLKLIYDVYYIPELAQNLLSVGQMVENNCSVFFDGNVCVIKDKKSGSTLAVVKKTSNNLYPLEMSSVEASSLVAKVSEETRLWHLRYGHLHENALKMLSEKDMVVGLPKIEGLKLCEGCVFGKQTRKSFPVGQARRATQCLEIVHADLCGPMQTTSLGGSRYFLMMTDDYSRMSWVYFLESKVEAFEMFKKFKALVEKQSGQLVKVLRTDRGGEFTSTEFNQFCEREGIHHELTTAYTPEQNGVAERKNRTVVEMARSMLKQKNLPNQFWAESVKTAVYLLNISPTKAVLNKTPYEAWCGRKPAVSHLRVFGSVAYSLVDSHHRKKLDEKSEKCVFLGYCSQSKGYRLYNPVSGKIIESRNVTFDEVSVWRWREGDNGELVEVLSDSTAEQEENQSPAGSEVNTPANSVPNSPNSSNDGGANSEGSTPQKFRSLRDIYEVQQALFICEPGSFNEAAVKTEWQKAMDEEITSIEKSQTWKLVELPEGKHSIGVKWVFRTKYHADGSVQKYKARLVVKGYAQEYGVDYEETFSPVARFDTVRTLLALGAYMHWPIYQFDVKSAFLNGELLEEVYINQPEGFVVQGKEGCVYKLQKALYGLKQAPRAWYNKIDSFFGERGFERSKSEPTLYIKKQSEGDILIVCLYVDDMIYMGSSAAMVADFKDSMMKKFEMSDLGLLHYFLGLETKQEEDWIFVSQQKYAADLLKRFNMTNCNVEETPMNVNEKLQMDDGTEKADPTRFRSLVGGLIYLTHTRPDISFAVSAISRFMHSPTKQHYGAAKRLLRYVAGTTEFGLWYNRVAEFELVGFTDSDWAGCVQDRKSTSGYVFNLGSGAICWSSKKQNVTALSSSEAEYTAATAAACQAVWLRRILEDVKQEQTKATTVFCDNKSTIAMTKNPAYHGRTKHISIKVHFIRDLVNEGSVGLEYCSTNEQSADVLTKALSKSKFEYFRSKLGVCKFESRESVEMSHEVEVLTLGTGTNPSWRMIPCNIPHELVVVDRTSSHSAYDGICVNGVLYYLAYLNEEHTVGVVCFEFRSEKIKCIRFAQGTGNVCTTTQSTLVNYKGKLALLTWNSNSGEPTTEMQLWVLEDAETHQWSSYIYLWPPPPPWKTIVAEKERYVGTSDTGEIVLSHDIITDHFYLSYYNPERNTLTRVRIQGMEAFKERKVYIFLDHVEDLRQVSRIIGS</sequence>
<feature type="domain" description="Integrase catalytic" evidence="2">
    <location>
        <begin position="1064"/>
        <end position="1240"/>
    </location>
</feature>
<dbReference type="Pfam" id="PF25597">
    <property type="entry name" value="SH3_retrovirus"/>
    <property type="match status" value="1"/>
</dbReference>
<dbReference type="EMBL" id="JAEFBJ010000010">
    <property type="protein sequence ID" value="KAG7566530.1"/>
    <property type="molecule type" value="Genomic_DNA"/>
</dbReference>
<dbReference type="InterPro" id="IPR013187">
    <property type="entry name" value="F-box-assoc_dom_typ3"/>
</dbReference>
<dbReference type="SMART" id="SM00256">
    <property type="entry name" value="FBOX"/>
    <property type="match status" value="2"/>
</dbReference>
<dbReference type="NCBIfam" id="TIGR01640">
    <property type="entry name" value="F_box_assoc_1"/>
    <property type="match status" value="2"/>
</dbReference>